<comment type="caution">
    <text evidence="1">The sequence shown here is derived from an EMBL/GenBank/DDBJ whole genome shotgun (WGS) entry which is preliminary data.</text>
</comment>
<protein>
    <submittedName>
        <fullName evidence="1">Uncharacterized protein</fullName>
    </submittedName>
</protein>
<reference evidence="1 2" key="1">
    <citation type="submission" date="2018-05" db="EMBL/GenBank/DDBJ databases">
        <title>Genomic Encyclopedia of Type Strains, Phase IV (KMG-IV): sequencing the most valuable type-strain genomes for metagenomic binning, comparative biology and taxonomic classification.</title>
        <authorList>
            <person name="Goeker M."/>
        </authorList>
    </citation>
    <scope>NUCLEOTIDE SEQUENCE [LARGE SCALE GENOMIC DNA]</scope>
    <source>
        <strain evidence="1 2">DSM 14263</strain>
    </source>
</reference>
<dbReference type="OrthoDB" id="5959650at2"/>
<evidence type="ECO:0000313" key="2">
    <source>
        <dbReference type="Proteomes" id="UP000245812"/>
    </source>
</evidence>
<sequence length="430" mass="47372">MTAVEAAIDATPAAPLSPALRVLEQLLSSDDAEPAEVHERLCALSDDELMHYGLRAYRMNLMALFGGRWSMEAIARAARQAAISKMWLGWEYHHHYLPRLTPEAPPAHLRRLPLDTIRSLLAEGRGLVVATFHLGHMRHLPSDIAHAGIPVLVPLARDAYGNYESARLANPGAAFWQTFRHVCVEENGGTLALARALAKGSCVFSSIDGNTGMDGPRGGDRRSLVNMLDTQVRVKNGVIAMAARFGAPILPIIAATTDGERTCHVLPAIDPCAPLAGEASERFVETTVRALYAWFGESLLDFASEWCGGDLFHQWRVPRAVREKSLEEVEAQLLGELMEGARIQLDTTRAMPLPGDGNRLFVDVHTMKCYRLPEREADLTGLLLDPRRGVGLDWLDGLEEERRASVWRFLCLMASREILAVRHERASAAA</sequence>
<name>A0A316IGD0_9GAMM</name>
<keyword evidence="2" id="KW-1185">Reference proteome</keyword>
<dbReference type="Proteomes" id="UP000245812">
    <property type="component" value="Unassembled WGS sequence"/>
</dbReference>
<accession>A0A316IGD0</accession>
<dbReference type="EMBL" id="QGHC01000002">
    <property type="protein sequence ID" value="PWK92371.1"/>
    <property type="molecule type" value="Genomic_DNA"/>
</dbReference>
<dbReference type="AlphaFoldDB" id="A0A316IGD0"/>
<dbReference type="RefSeq" id="WP_109722214.1">
    <property type="nucleotide sequence ID" value="NZ_MSZV01000075.1"/>
</dbReference>
<gene>
    <name evidence="1" type="ORF">C7456_102104</name>
</gene>
<evidence type="ECO:0000313" key="1">
    <source>
        <dbReference type="EMBL" id="PWK92371.1"/>
    </source>
</evidence>
<proteinExistence type="predicted"/>
<organism evidence="1 2">
    <name type="scientific">Fulvimonas soli</name>
    <dbReference type="NCBI Taxonomy" id="155197"/>
    <lineage>
        <taxon>Bacteria</taxon>
        <taxon>Pseudomonadati</taxon>
        <taxon>Pseudomonadota</taxon>
        <taxon>Gammaproteobacteria</taxon>
        <taxon>Lysobacterales</taxon>
        <taxon>Rhodanobacteraceae</taxon>
        <taxon>Fulvimonas</taxon>
    </lineage>
</organism>